<dbReference type="InterPro" id="IPR007111">
    <property type="entry name" value="NACHT_NTPase"/>
</dbReference>
<accession>A0A0U5GFK6</accession>
<dbReference type="Gene3D" id="1.25.10.10">
    <property type="entry name" value="Leucine-rich Repeat Variant"/>
    <property type="match status" value="2"/>
</dbReference>
<dbReference type="OrthoDB" id="427518at2759"/>
<evidence type="ECO:0000313" key="2">
    <source>
        <dbReference type="EMBL" id="CEL08623.1"/>
    </source>
</evidence>
<evidence type="ECO:0000313" key="3">
    <source>
        <dbReference type="Proteomes" id="UP000054771"/>
    </source>
</evidence>
<dbReference type="PANTHER" id="PTHR46844:SF1">
    <property type="entry name" value="SLR5058 PROTEIN"/>
    <property type="match status" value="1"/>
</dbReference>
<dbReference type="InterPro" id="IPR027417">
    <property type="entry name" value="P-loop_NTPase"/>
</dbReference>
<dbReference type="InterPro" id="IPR055496">
    <property type="entry name" value="DUF7068"/>
</dbReference>
<dbReference type="OMA" id="LLPMDQC"/>
<keyword evidence="3" id="KW-1185">Reference proteome</keyword>
<dbReference type="Gene3D" id="3.40.50.300">
    <property type="entry name" value="P-loop containing nucleotide triphosphate hydrolases"/>
    <property type="match status" value="1"/>
</dbReference>
<dbReference type="AlphaFoldDB" id="A0A0U5GFK6"/>
<dbReference type="SUPFAM" id="SSF48371">
    <property type="entry name" value="ARM repeat"/>
    <property type="match status" value="1"/>
</dbReference>
<dbReference type="PROSITE" id="PS50837">
    <property type="entry name" value="NACHT"/>
    <property type="match status" value="1"/>
</dbReference>
<dbReference type="EMBL" id="CDMC01000012">
    <property type="protein sequence ID" value="CEL08623.1"/>
    <property type="molecule type" value="Genomic_DNA"/>
</dbReference>
<proteinExistence type="predicted"/>
<organism evidence="2 3">
    <name type="scientific">Aspergillus calidoustus</name>
    <dbReference type="NCBI Taxonomy" id="454130"/>
    <lineage>
        <taxon>Eukaryota</taxon>
        <taxon>Fungi</taxon>
        <taxon>Dikarya</taxon>
        <taxon>Ascomycota</taxon>
        <taxon>Pezizomycotina</taxon>
        <taxon>Eurotiomycetes</taxon>
        <taxon>Eurotiomycetidae</taxon>
        <taxon>Eurotiales</taxon>
        <taxon>Aspergillaceae</taxon>
        <taxon>Aspergillus</taxon>
        <taxon>Aspergillus subgen. Nidulantes</taxon>
    </lineage>
</organism>
<gene>
    <name evidence="2" type="ORF">ASPCAL11771</name>
</gene>
<feature type="domain" description="NACHT" evidence="1">
    <location>
        <begin position="25"/>
        <end position="160"/>
    </location>
</feature>
<reference evidence="3" key="1">
    <citation type="journal article" date="2016" name="Genome Announc.">
        <title>Draft genome sequences of fungus Aspergillus calidoustus.</title>
        <authorList>
            <person name="Horn F."/>
            <person name="Linde J."/>
            <person name="Mattern D.J."/>
            <person name="Walther G."/>
            <person name="Guthke R."/>
            <person name="Scherlach K."/>
            <person name="Martin K."/>
            <person name="Brakhage A.A."/>
            <person name="Petzke L."/>
            <person name="Valiante V."/>
        </authorList>
    </citation>
    <scope>NUCLEOTIDE SEQUENCE [LARGE SCALE GENOMIC DNA]</scope>
    <source>
        <strain evidence="3">SF006504</strain>
    </source>
</reference>
<dbReference type="Pfam" id="PF05729">
    <property type="entry name" value="NACHT"/>
    <property type="match status" value="1"/>
</dbReference>
<name>A0A0U5GFK6_ASPCI</name>
<dbReference type="Proteomes" id="UP000054771">
    <property type="component" value="Unassembled WGS sequence"/>
</dbReference>
<dbReference type="STRING" id="454130.A0A0U5GFK6"/>
<evidence type="ECO:0000259" key="1">
    <source>
        <dbReference type="PROSITE" id="PS50837"/>
    </source>
</evidence>
<protein>
    <recommendedName>
        <fullName evidence="1">NACHT domain-containing protein</fullName>
    </recommendedName>
</protein>
<dbReference type="PANTHER" id="PTHR46844">
    <property type="entry name" value="SLR5058 PROTEIN"/>
    <property type="match status" value="1"/>
</dbReference>
<dbReference type="SUPFAM" id="SSF52540">
    <property type="entry name" value="P-loop containing nucleoside triphosphate hydrolases"/>
    <property type="match status" value="1"/>
</dbReference>
<dbReference type="Pfam" id="PF23238">
    <property type="entry name" value="DUF7068"/>
    <property type="match status" value="1"/>
</dbReference>
<dbReference type="InterPro" id="IPR016024">
    <property type="entry name" value="ARM-type_fold"/>
</dbReference>
<sequence>MHNQVELPELFKSREQSKCQVIAPQRIFIRGRAGVGKTTLSKKIVYDFIHHDPWKALFDRILWVPLRRLKSLPKGFLDLEGLFLTEYFPDNPKGRDLAHGLWVALADAKYRRTLFVLDGLDEVSEGLDESNNMYRLLRKLLKMPHAIVTSRPHGSLPNWLKGTFDLDLEAIGFYPEQVKAYARMAFKHDETKLNNFRSFLRDHWLIEGLVRIPIVLDALCFTWDNACRHKSILETMTTLYREIELRLLQKDICRSQQLPEYECQTMNRRRVEKKMNKEIRLLEALAFSGLCNNVLEFDQRDRKKVYDVFDLSVTESSIEGSSFLRTSDSSSGTHNLNYHFLHLTFQEYFAARYFVRQWNNNEYLRYPTLGCHEDEDANVSTPVEFLGQHKYMTSYDITWRFVAGLLDIDGPQGAVRFFDAIEKQQPSDLTSPSHQGLITHCLSEVSANFPPRQELEQHVSDWLLQECKAGQNVRLVREMECPERVLNSALQKANDDGRVTILRSLERRPSIPVSTVELAAPWLGHGINSHLKVCICNMLKSTGEHVPDGLKEVPKQLEDNNWEVGEAAVEALTKQRRLSDDILKEVAARLGHQDSDVRRAATCVLDHQSSLSDNVLKKVVDLLDRKSWGVRRTAIDTLVKQPSLSDRTLKDVAARLGQKGSHRRRAAIYVLERQSCLSNDIIKTVVDLLDEEALDVEHSATNALRRQRNLSDSMIKDVFAWLSHTDLRRREAAISILAWQSTISSDVLEIVLDLLDHADDHVRDAATETLMEARLSDKSFEKMMAHVFEKFPHLRDPTSEASRQQTTFSDNFLKYVAAWPDRQVSCESHTRGDRVLRVILDTRLEQLALGN</sequence>
<dbReference type="InterPro" id="IPR011989">
    <property type="entry name" value="ARM-like"/>
</dbReference>